<evidence type="ECO:0000256" key="4">
    <source>
        <dbReference type="ARBA" id="ARBA00023004"/>
    </source>
</evidence>
<accession>A0ABR7ECS0</accession>
<keyword evidence="4" id="KW-0408">Iron</keyword>
<dbReference type="InterPro" id="IPR025288">
    <property type="entry name" value="DUF4080"/>
</dbReference>
<dbReference type="Pfam" id="PF04055">
    <property type="entry name" value="Radical_SAM"/>
    <property type="match status" value="1"/>
</dbReference>
<dbReference type="Gene3D" id="3.80.30.20">
    <property type="entry name" value="tm_1862 like domain"/>
    <property type="match status" value="1"/>
</dbReference>
<dbReference type="RefSeq" id="WP_186856507.1">
    <property type="nucleotide sequence ID" value="NZ_JACOON010000001.1"/>
</dbReference>
<dbReference type="PANTHER" id="PTHR43409:SF16">
    <property type="entry name" value="SLR0320 PROTEIN"/>
    <property type="match status" value="1"/>
</dbReference>
<dbReference type="InterPro" id="IPR023404">
    <property type="entry name" value="rSAM_horseshoe"/>
</dbReference>
<dbReference type="InterPro" id="IPR006158">
    <property type="entry name" value="Cobalamin-bd"/>
</dbReference>
<dbReference type="SUPFAM" id="SSF52242">
    <property type="entry name" value="Cobalamin (vitamin B12)-binding domain"/>
    <property type="match status" value="1"/>
</dbReference>
<dbReference type="SFLD" id="SFLDS00029">
    <property type="entry name" value="Radical_SAM"/>
    <property type="match status" value="1"/>
</dbReference>
<name>A0ABR7ECS0_9FIRM</name>
<dbReference type="SUPFAM" id="SSF102114">
    <property type="entry name" value="Radical SAM enzymes"/>
    <property type="match status" value="1"/>
</dbReference>
<dbReference type="InterPro" id="IPR034466">
    <property type="entry name" value="Methyltransferase_Class_B"/>
</dbReference>
<evidence type="ECO:0000256" key="5">
    <source>
        <dbReference type="ARBA" id="ARBA00023014"/>
    </source>
</evidence>
<evidence type="ECO:0000313" key="9">
    <source>
        <dbReference type="Proteomes" id="UP000606889"/>
    </source>
</evidence>
<keyword evidence="3" id="KW-0479">Metal-binding</keyword>
<gene>
    <name evidence="8" type="ORF">H8S18_01310</name>
</gene>
<evidence type="ECO:0000256" key="3">
    <source>
        <dbReference type="ARBA" id="ARBA00022723"/>
    </source>
</evidence>
<evidence type="ECO:0000256" key="1">
    <source>
        <dbReference type="ARBA" id="ARBA00001966"/>
    </source>
</evidence>
<dbReference type="InterPro" id="IPR036724">
    <property type="entry name" value="Cobalamin-bd_sf"/>
</dbReference>
<dbReference type="Pfam" id="PF02310">
    <property type="entry name" value="B12-binding"/>
    <property type="match status" value="1"/>
</dbReference>
<keyword evidence="2" id="KW-0949">S-adenosyl-L-methionine</keyword>
<dbReference type="InterPro" id="IPR007197">
    <property type="entry name" value="rSAM"/>
</dbReference>
<dbReference type="InterPro" id="IPR051198">
    <property type="entry name" value="BchE-like"/>
</dbReference>
<dbReference type="PROSITE" id="PS51918">
    <property type="entry name" value="RADICAL_SAM"/>
    <property type="match status" value="1"/>
</dbReference>
<protein>
    <submittedName>
        <fullName evidence="8">B12-binding domain-containing radical SAM protein</fullName>
    </submittedName>
</protein>
<comment type="cofactor">
    <cofactor evidence="1">
        <name>[4Fe-4S] cluster</name>
        <dbReference type="ChEBI" id="CHEBI:49883"/>
    </cofactor>
</comment>
<keyword evidence="9" id="KW-1185">Reference proteome</keyword>
<dbReference type="InterPro" id="IPR006638">
    <property type="entry name" value="Elp3/MiaA/NifB-like_rSAM"/>
</dbReference>
<dbReference type="InterPro" id="IPR058240">
    <property type="entry name" value="rSAM_sf"/>
</dbReference>
<dbReference type="PANTHER" id="PTHR43409">
    <property type="entry name" value="ANAEROBIC MAGNESIUM-PROTOPORPHYRIN IX MONOMETHYL ESTER CYCLASE-RELATED"/>
    <property type="match status" value="1"/>
</dbReference>
<dbReference type="CDD" id="cd01335">
    <property type="entry name" value="Radical_SAM"/>
    <property type="match status" value="1"/>
</dbReference>
<sequence>MKTLLIAVNSSYVHTNPAVRSLASAGSIPFAEFNINQDSHHVLGNILSYAAEIVAFSCYIWNIGYVLRLAEDLKKACPEVTVIFGGPEASFRAEEMLEYWFVDYVLRGEAEESLNELLEELRQEKAVKTRGALYKESGKLKGNNEYRIIDSMYLLPAPFSAGDEYDENKIYYYESSRGCPFSCAYCMSGNLKGTVREKSFDQVKRELKVFVKHGVRLVKFTDRTFNANKERAKNIIRFILDETENTCFHFEVALDLMDEEMVSLLRSAPMGKIQLEAGVQSTNSRTLAAIMRRMNLDRLKENASSILDSGNIHLHLDLIAGLPYESLDSFRTSFNEVYSLYPDALQLGFLKLLPGTALRREAGKYGIVYRSYAPYEVICTSDISARELLFLKGIELMLNRYYNTGRARQAFDFLTRNKIVAPFTLYENLYIFCEQEKYAARPLSAKNQFVVLIEYAKKYLPSSRLEEFFALLRTDYDRTKIKGQIPEELSKFV</sequence>
<evidence type="ECO:0000259" key="6">
    <source>
        <dbReference type="PROSITE" id="PS51332"/>
    </source>
</evidence>
<dbReference type="Gene3D" id="3.40.50.280">
    <property type="entry name" value="Cobalamin-binding domain"/>
    <property type="match status" value="1"/>
</dbReference>
<dbReference type="Pfam" id="PF13311">
    <property type="entry name" value="DUF4080"/>
    <property type="match status" value="1"/>
</dbReference>
<feature type="domain" description="Radical SAM core" evidence="7">
    <location>
        <begin position="165"/>
        <end position="395"/>
    </location>
</feature>
<reference evidence="8 9" key="1">
    <citation type="submission" date="2020-08" db="EMBL/GenBank/DDBJ databases">
        <title>Genome public.</title>
        <authorList>
            <person name="Liu C."/>
            <person name="Sun Q."/>
        </authorList>
    </citation>
    <scope>NUCLEOTIDE SEQUENCE [LARGE SCALE GENOMIC DNA]</scope>
    <source>
        <strain evidence="8 9">NSJ-35</strain>
    </source>
</reference>
<evidence type="ECO:0000256" key="2">
    <source>
        <dbReference type="ARBA" id="ARBA00022691"/>
    </source>
</evidence>
<feature type="domain" description="B12-binding" evidence="6">
    <location>
        <begin position="1"/>
        <end position="128"/>
    </location>
</feature>
<dbReference type="SFLD" id="SFLDG01123">
    <property type="entry name" value="methyltransferase_(Class_B)"/>
    <property type="match status" value="1"/>
</dbReference>
<dbReference type="EMBL" id="JACOON010000001">
    <property type="protein sequence ID" value="MBC5646978.1"/>
    <property type="molecule type" value="Genomic_DNA"/>
</dbReference>
<dbReference type="SMART" id="SM00729">
    <property type="entry name" value="Elp3"/>
    <property type="match status" value="1"/>
</dbReference>
<organism evidence="8 9">
    <name type="scientific">Christensenella tenuis</name>
    <dbReference type="NCBI Taxonomy" id="2763033"/>
    <lineage>
        <taxon>Bacteria</taxon>
        <taxon>Bacillati</taxon>
        <taxon>Bacillota</taxon>
        <taxon>Clostridia</taxon>
        <taxon>Christensenellales</taxon>
        <taxon>Christensenellaceae</taxon>
        <taxon>Christensenella</taxon>
    </lineage>
</organism>
<evidence type="ECO:0000313" key="8">
    <source>
        <dbReference type="EMBL" id="MBC5646978.1"/>
    </source>
</evidence>
<dbReference type="SFLD" id="SFLDG01082">
    <property type="entry name" value="B12-binding_domain_containing"/>
    <property type="match status" value="1"/>
</dbReference>
<proteinExistence type="predicted"/>
<dbReference type="PROSITE" id="PS51332">
    <property type="entry name" value="B12_BINDING"/>
    <property type="match status" value="1"/>
</dbReference>
<evidence type="ECO:0000259" key="7">
    <source>
        <dbReference type="PROSITE" id="PS51918"/>
    </source>
</evidence>
<comment type="caution">
    <text evidence="8">The sequence shown here is derived from an EMBL/GenBank/DDBJ whole genome shotgun (WGS) entry which is preliminary data.</text>
</comment>
<dbReference type="Proteomes" id="UP000606889">
    <property type="component" value="Unassembled WGS sequence"/>
</dbReference>
<keyword evidence="5" id="KW-0411">Iron-sulfur</keyword>